<evidence type="ECO:0000256" key="5">
    <source>
        <dbReference type="ARBA" id="ARBA00022989"/>
    </source>
</evidence>
<keyword evidence="12" id="KW-1185">Reference proteome</keyword>
<dbReference type="GO" id="GO:0005886">
    <property type="term" value="C:plasma membrane"/>
    <property type="evidence" value="ECO:0007669"/>
    <property type="project" value="EnsemblFungi"/>
</dbReference>
<reference evidence="11 12" key="1">
    <citation type="journal article" date="2007" name="Proc. Natl. Acad. Sci. U.S.A.">
        <title>Independent sorting-out of thousands of duplicated gene pairs in two yeast species descended from a whole-genome duplication.</title>
        <authorList>
            <person name="Scannell D.R."/>
            <person name="Frank A.C."/>
            <person name="Conant G.C."/>
            <person name="Byrne K.P."/>
            <person name="Woolfit M."/>
            <person name="Wolfe K.H."/>
        </authorList>
    </citation>
    <scope>NUCLEOTIDE SEQUENCE [LARGE SCALE GENOMIC DNA]</scope>
    <source>
        <strain evidence="12">ATCC 22028 / DSM 70294 / BCRC 21397 / CBS 2163 / NBRC 10782 / NRRL Y-8283 / UCD 57-17</strain>
    </source>
</reference>
<protein>
    <recommendedName>
        <fullName evidence="8">Vitamin B6 transporter TPN1</fullName>
    </recommendedName>
    <alternativeName>
        <fullName evidence="9">Transport of pyridoxine protein 1</fullName>
    </alternativeName>
</protein>
<evidence type="ECO:0000256" key="10">
    <source>
        <dbReference type="SAM" id="Phobius"/>
    </source>
</evidence>
<feature type="transmembrane region" description="Helical" evidence="10">
    <location>
        <begin position="201"/>
        <end position="221"/>
    </location>
</feature>
<dbReference type="EMBL" id="DS480398">
    <property type="protein sequence ID" value="EDO17810.1"/>
    <property type="molecule type" value="Genomic_DNA"/>
</dbReference>
<keyword evidence="4 10" id="KW-0812">Transmembrane</keyword>
<feature type="transmembrane region" description="Helical" evidence="10">
    <location>
        <begin position="126"/>
        <end position="148"/>
    </location>
</feature>
<feature type="transmembrane region" description="Helical" evidence="10">
    <location>
        <begin position="531"/>
        <end position="553"/>
    </location>
</feature>
<dbReference type="PANTHER" id="PTHR31806:SF17">
    <property type="entry name" value="VITAMIN B6 TRANSPORTER TPN1"/>
    <property type="match status" value="1"/>
</dbReference>
<evidence type="ECO:0000256" key="3">
    <source>
        <dbReference type="ARBA" id="ARBA00022448"/>
    </source>
</evidence>
<comment type="subcellular location">
    <subcellularLocation>
        <location evidence="1">Membrane</location>
        <topology evidence="1">Multi-pass membrane protein</topology>
    </subcellularLocation>
</comment>
<organism evidence="12">
    <name type="scientific">Vanderwaltozyma polyspora (strain ATCC 22028 / DSM 70294 / BCRC 21397 / CBS 2163 / NBRC 10782 / NRRL Y-8283 / UCD 57-17)</name>
    <name type="common">Kluyveromyces polysporus</name>
    <dbReference type="NCBI Taxonomy" id="436907"/>
    <lineage>
        <taxon>Eukaryota</taxon>
        <taxon>Fungi</taxon>
        <taxon>Dikarya</taxon>
        <taxon>Ascomycota</taxon>
        <taxon>Saccharomycotina</taxon>
        <taxon>Saccharomycetes</taxon>
        <taxon>Saccharomycetales</taxon>
        <taxon>Saccharomycetaceae</taxon>
        <taxon>Vanderwaltozyma</taxon>
    </lineage>
</organism>
<feature type="transmembrane region" description="Helical" evidence="10">
    <location>
        <begin position="228"/>
        <end position="247"/>
    </location>
</feature>
<feature type="transmembrane region" description="Helical" evidence="10">
    <location>
        <begin position="160"/>
        <end position="181"/>
    </location>
</feature>
<dbReference type="PANTHER" id="PTHR31806">
    <property type="entry name" value="PURINE-CYTOSINE PERMEASE FCY2-RELATED"/>
    <property type="match status" value="1"/>
</dbReference>
<gene>
    <name evidence="11" type="ORF">Kpol_541p53</name>
</gene>
<feature type="transmembrane region" description="Helical" evidence="10">
    <location>
        <begin position="399"/>
        <end position="418"/>
    </location>
</feature>
<evidence type="ECO:0000313" key="12">
    <source>
        <dbReference type="Proteomes" id="UP000000267"/>
    </source>
</evidence>
<dbReference type="FunFam" id="1.10.4160.10:FF:000007">
    <property type="entry name" value="Pyridoxine transporter"/>
    <property type="match status" value="1"/>
</dbReference>
<dbReference type="InterPro" id="IPR001248">
    <property type="entry name" value="Pur-cyt_permease"/>
</dbReference>
<dbReference type="Pfam" id="PF02133">
    <property type="entry name" value="Transp_cyt_pur"/>
    <property type="match status" value="1"/>
</dbReference>
<dbReference type="GO" id="GO:0000329">
    <property type="term" value="C:fungal-type vacuole membrane"/>
    <property type="evidence" value="ECO:0007669"/>
    <property type="project" value="TreeGrafter"/>
</dbReference>
<dbReference type="OrthoDB" id="5428495at2759"/>
<dbReference type="STRING" id="436907.A7TIZ8"/>
<comment type="similarity">
    <text evidence="2">Belongs to the purine-cytosine permease (2.A.39) family.</text>
</comment>
<dbReference type="RefSeq" id="XP_001645668.1">
    <property type="nucleotide sequence ID" value="XM_001645618.1"/>
</dbReference>
<keyword evidence="3" id="KW-0813">Transport</keyword>
<evidence type="ECO:0000256" key="2">
    <source>
        <dbReference type="ARBA" id="ARBA00008974"/>
    </source>
</evidence>
<accession>A7TIZ8</accession>
<evidence type="ECO:0000256" key="8">
    <source>
        <dbReference type="ARBA" id="ARBA00073028"/>
    </source>
</evidence>
<keyword evidence="5 10" id="KW-1133">Transmembrane helix</keyword>
<dbReference type="Gene3D" id="1.10.4160.10">
    <property type="entry name" value="Hydantoin permease"/>
    <property type="match status" value="1"/>
</dbReference>
<dbReference type="FunCoup" id="A7TIZ8">
    <property type="interactions" value="59"/>
</dbReference>
<dbReference type="Proteomes" id="UP000000267">
    <property type="component" value="Unassembled WGS sequence"/>
</dbReference>
<evidence type="ECO:0000256" key="1">
    <source>
        <dbReference type="ARBA" id="ARBA00004141"/>
    </source>
</evidence>
<evidence type="ECO:0000256" key="6">
    <source>
        <dbReference type="ARBA" id="ARBA00023136"/>
    </source>
</evidence>
<sequence>MEQFEKSMGIESSSEANGFISLEKKVETEVQEVTIEQSATASPNENDDGFTNSRFFKTITKLSNKLDSLGVESNGIDRVSPDERGSRGRQLLHVSGLWLSATGGLSSMSTFLLGPLLFELTLKQSLISGLISMFIGCLVAAYCSIMGPQSGCRQMVTARFLFGWWFVKFVALAAITGVMGWSVVNSVVGGEMLASISNDKVPLWIGVVIVTICSFLVATFGIKQVLKVETYFAVPVLTCFLLLYISASDKFYMLNDIDNSEVDRSTIKGNWLSFFSLCYSVTSTWGSIAADYYILFPEDAPNYQVFLLTFLGIFLPTLFVSVLGMLLATVAATYKPWHDMYDKYGMGGLLHAGFERWNGFGKFCVVVLILSLISNNIVNTYSAAFSIQLSSVHLARIPRWIWCICCTVVYLVCALVGRNHFSTILSNFLPMIGYWISMYFIILFEENEIFRRHYLKLYTKEFPNEDSTKVEDRETRDTLSLTGDSVIGGAKEESSQHAYTSIHELKRRHRSTRHRYNWAAWDDNEVLTHGYAATAAFLIGVAGVVIGMAQTYWIGPIARKIGEFGGDLGMWLSMGFSGLAYPPLRYWELRRYGR</sequence>
<feature type="transmembrane region" description="Helical" evidence="10">
    <location>
        <begin position="359"/>
        <end position="378"/>
    </location>
</feature>
<keyword evidence="6 10" id="KW-0472">Membrane</keyword>
<dbReference type="InParanoid" id="A7TIZ8"/>
<dbReference type="AlphaFoldDB" id="A7TIZ8"/>
<dbReference type="KEGG" id="vpo:Kpol_541p53"/>
<feature type="transmembrane region" description="Helical" evidence="10">
    <location>
        <begin position="424"/>
        <end position="444"/>
    </location>
</feature>
<name>A7TIZ8_VANPO</name>
<dbReference type="InterPro" id="IPR026030">
    <property type="entry name" value="Pur-cyt_permease_Fcy2/21/22"/>
</dbReference>
<dbReference type="HOGENOM" id="CLU_026016_2_1_1"/>
<evidence type="ECO:0000313" key="11">
    <source>
        <dbReference type="EMBL" id="EDO17810.1"/>
    </source>
</evidence>
<dbReference type="OMA" id="YERWAWV"/>
<dbReference type="PhylomeDB" id="A7TIZ8"/>
<dbReference type="CDD" id="cd11484">
    <property type="entry name" value="SLC-NCS1sbd_CobB-like"/>
    <property type="match status" value="1"/>
</dbReference>
<dbReference type="eggNOG" id="ENOG502QR29">
    <property type="taxonomic scope" value="Eukaryota"/>
</dbReference>
<dbReference type="GO" id="GO:0090482">
    <property type="term" value="F:vitamin transmembrane transporter activity"/>
    <property type="evidence" value="ECO:0007669"/>
    <property type="project" value="EnsemblFungi"/>
</dbReference>
<evidence type="ECO:0000256" key="4">
    <source>
        <dbReference type="ARBA" id="ARBA00022692"/>
    </source>
</evidence>
<feature type="transmembrane region" description="Helical" evidence="10">
    <location>
        <begin position="91"/>
        <end position="114"/>
    </location>
</feature>
<comment type="function">
    <text evidence="7">Thiamine-regulated, high affinity import carrier of pyridoxine, pyridoxal and pyridoxamine.</text>
</comment>
<dbReference type="GeneID" id="5546064"/>
<evidence type="ECO:0000256" key="7">
    <source>
        <dbReference type="ARBA" id="ARBA00056781"/>
    </source>
</evidence>
<evidence type="ECO:0000256" key="9">
    <source>
        <dbReference type="ARBA" id="ARBA00083325"/>
    </source>
</evidence>
<feature type="transmembrane region" description="Helical" evidence="10">
    <location>
        <begin position="306"/>
        <end position="334"/>
    </location>
</feature>
<proteinExistence type="inferred from homology"/>